<keyword evidence="7" id="KW-0934">Plastid</keyword>
<reference evidence="8" key="1">
    <citation type="submission" date="2022-04" db="EMBL/GenBank/DDBJ databases">
        <title>Carnegiea gigantea Genome sequencing and assembly v2.</title>
        <authorList>
            <person name="Copetti D."/>
            <person name="Sanderson M.J."/>
            <person name="Burquez A."/>
            <person name="Wojciechowski M.F."/>
        </authorList>
    </citation>
    <scope>NUCLEOTIDE SEQUENCE</scope>
    <source>
        <strain evidence="8">SGP5-SGP5p</strain>
        <tissue evidence="8">Aerial part</tissue>
    </source>
</reference>
<keyword evidence="3 7" id="KW-0812">Transmembrane</keyword>
<keyword evidence="5 7" id="KW-1133">Transmembrane helix</keyword>
<keyword evidence="4" id="KW-1001">Plastid inner membrane</keyword>
<sequence length="255" mass="29284">MQAAILEPLSCPQLVFSLRLRSPIPVRLKSARTFSSPLKTRFPCIQSNALSIPSPSISIRKNNKPLHILQDSPVLPRRGPRPPRVLKDIISSAKSQPVEKPEWWWRTLACIPYLMNFYDHRAWAYAYPTRNVSPFLKAWESYTFPLFFAICHLPNFILSGYAVLCYFGIVRQKRWPRFLRLHVMTSVLLGSALQVIGIVSGWCPSWFFPPHFWFAASIVFLLTEMYCMGCGLRGKCPDIPLVSDAAHLHTDLRLR</sequence>
<accession>A0A9Q1KGR0</accession>
<evidence type="ECO:0000256" key="6">
    <source>
        <dbReference type="ARBA" id="ARBA00023136"/>
    </source>
</evidence>
<comment type="similarity">
    <text evidence="2 7">Belongs to the Tic20 family.</text>
</comment>
<comment type="caution">
    <text evidence="8">The sequence shown here is derived from an EMBL/GenBank/DDBJ whole genome shotgun (WGS) entry which is preliminary data.</text>
</comment>
<proteinExistence type="inferred from homology"/>
<evidence type="ECO:0000256" key="2">
    <source>
        <dbReference type="ARBA" id="ARBA00009596"/>
    </source>
</evidence>
<comment type="caution">
    <text evidence="7">Lacks conserved residue(s) required for the propagation of feature annotation.</text>
</comment>
<protein>
    <recommendedName>
        <fullName evidence="7">Protein TIC 20</fullName>
    </recommendedName>
</protein>
<keyword evidence="6 7" id="KW-0472">Membrane</keyword>
<gene>
    <name evidence="8" type="ORF">Cgig2_026511</name>
</gene>
<feature type="transmembrane region" description="Helical" evidence="7">
    <location>
        <begin position="212"/>
        <end position="232"/>
    </location>
</feature>
<keyword evidence="7" id="KW-0150">Chloroplast</keyword>
<dbReference type="EMBL" id="JAKOGI010000139">
    <property type="protein sequence ID" value="KAJ8442569.1"/>
    <property type="molecule type" value="Genomic_DNA"/>
</dbReference>
<feature type="transmembrane region" description="Helical" evidence="7">
    <location>
        <begin position="146"/>
        <end position="169"/>
    </location>
</feature>
<evidence type="ECO:0000256" key="1">
    <source>
        <dbReference type="ARBA" id="ARBA00004478"/>
    </source>
</evidence>
<comment type="function">
    <text evidence="7">Involved in protein precursor import into chloroplasts.</text>
</comment>
<name>A0A9Q1KGR0_9CARY</name>
<dbReference type="InterPro" id="IPR005691">
    <property type="entry name" value="Tic20"/>
</dbReference>
<evidence type="ECO:0000256" key="5">
    <source>
        <dbReference type="ARBA" id="ARBA00022989"/>
    </source>
</evidence>
<dbReference type="PANTHER" id="PTHR33510:SF9">
    <property type="entry name" value="HIT-TYPE ZINC FINGER FAMILY PROTEIN-RELATED"/>
    <property type="match status" value="1"/>
</dbReference>
<dbReference type="AlphaFoldDB" id="A0A9Q1KGR0"/>
<dbReference type="Pfam" id="PF16166">
    <property type="entry name" value="TIC20"/>
    <property type="match status" value="1"/>
</dbReference>
<evidence type="ECO:0000256" key="7">
    <source>
        <dbReference type="RuleBase" id="RU367003"/>
    </source>
</evidence>
<feature type="transmembrane region" description="Helical" evidence="7">
    <location>
        <begin position="181"/>
        <end position="200"/>
    </location>
</feature>
<dbReference type="PANTHER" id="PTHR33510">
    <property type="entry name" value="PROTEIN TIC 20-II, CHLOROPLASTIC"/>
    <property type="match status" value="1"/>
</dbReference>
<dbReference type="GO" id="GO:0009706">
    <property type="term" value="C:chloroplast inner membrane"/>
    <property type="evidence" value="ECO:0007669"/>
    <property type="project" value="UniProtKB-SubCell"/>
</dbReference>
<evidence type="ECO:0000256" key="3">
    <source>
        <dbReference type="ARBA" id="ARBA00022692"/>
    </source>
</evidence>
<dbReference type="OrthoDB" id="602284at2759"/>
<evidence type="ECO:0000256" key="4">
    <source>
        <dbReference type="ARBA" id="ARBA00022780"/>
    </source>
</evidence>
<keyword evidence="9" id="KW-1185">Reference proteome</keyword>
<organism evidence="8 9">
    <name type="scientific">Carnegiea gigantea</name>
    <dbReference type="NCBI Taxonomy" id="171969"/>
    <lineage>
        <taxon>Eukaryota</taxon>
        <taxon>Viridiplantae</taxon>
        <taxon>Streptophyta</taxon>
        <taxon>Embryophyta</taxon>
        <taxon>Tracheophyta</taxon>
        <taxon>Spermatophyta</taxon>
        <taxon>Magnoliopsida</taxon>
        <taxon>eudicotyledons</taxon>
        <taxon>Gunneridae</taxon>
        <taxon>Pentapetalae</taxon>
        <taxon>Caryophyllales</taxon>
        <taxon>Cactineae</taxon>
        <taxon>Cactaceae</taxon>
        <taxon>Cactoideae</taxon>
        <taxon>Echinocereeae</taxon>
        <taxon>Carnegiea</taxon>
    </lineage>
</organism>
<evidence type="ECO:0000313" key="8">
    <source>
        <dbReference type="EMBL" id="KAJ8442569.1"/>
    </source>
</evidence>
<comment type="subcellular location">
    <subcellularLocation>
        <location evidence="1">Plastid</location>
        <location evidence="1">Chloroplast inner membrane</location>
        <topology evidence="1">Multi-pass membrane protein</topology>
    </subcellularLocation>
    <subcellularLocation>
        <location evidence="7">Plastid</location>
        <location evidence="7">Chloroplast membrane</location>
        <topology evidence="7">Multi-pass membrane protein</topology>
    </subcellularLocation>
</comment>
<evidence type="ECO:0000313" key="9">
    <source>
        <dbReference type="Proteomes" id="UP001153076"/>
    </source>
</evidence>
<dbReference type="Proteomes" id="UP001153076">
    <property type="component" value="Unassembled WGS sequence"/>
</dbReference>